<dbReference type="InterPro" id="IPR016152">
    <property type="entry name" value="PTrfase/Anion_transptr"/>
</dbReference>
<accession>V6J7D3</accession>
<dbReference type="Proteomes" id="UP000018296">
    <property type="component" value="Unassembled WGS sequence"/>
</dbReference>
<evidence type="ECO:0000313" key="2">
    <source>
        <dbReference type="EMBL" id="EST12669.1"/>
    </source>
</evidence>
<dbReference type="Gene3D" id="3.40.930.10">
    <property type="entry name" value="Mannitol-specific EII, Chain A"/>
    <property type="match status" value="1"/>
</dbReference>
<proteinExistence type="predicted"/>
<dbReference type="SUPFAM" id="SSF55804">
    <property type="entry name" value="Phoshotransferase/anion transport protein"/>
    <property type="match status" value="1"/>
</dbReference>
<dbReference type="STRING" id="1395513.P343_06005"/>
<dbReference type="PANTHER" id="PTHR47738">
    <property type="entry name" value="PTS SYSTEM FRUCTOSE-LIKE EIIA COMPONENT-RELATED"/>
    <property type="match status" value="1"/>
</dbReference>
<dbReference type="EMBL" id="AWTC01000004">
    <property type="protein sequence ID" value="EST12669.1"/>
    <property type="molecule type" value="Genomic_DNA"/>
</dbReference>
<dbReference type="PATRIC" id="fig|1395513.3.peg.1228"/>
<evidence type="ECO:0000259" key="1">
    <source>
        <dbReference type="PROSITE" id="PS51094"/>
    </source>
</evidence>
<dbReference type="PANTHER" id="PTHR47738:SF3">
    <property type="entry name" value="PHOSPHOTRANSFERASE SYSTEM MANNITOL_FRUCTOSE-SPECIFIC IIA DOMAIN CONTAINING PROTEIN"/>
    <property type="match status" value="1"/>
</dbReference>
<dbReference type="AlphaFoldDB" id="V6J7D3"/>
<evidence type="ECO:0000313" key="3">
    <source>
        <dbReference type="Proteomes" id="UP000018296"/>
    </source>
</evidence>
<comment type="caution">
    <text evidence="2">The sequence shown here is derived from an EMBL/GenBank/DDBJ whole genome shotgun (WGS) entry which is preliminary data.</text>
</comment>
<dbReference type="InterPro" id="IPR002178">
    <property type="entry name" value="PTS_EIIA_type-2_dom"/>
</dbReference>
<dbReference type="InterPro" id="IPR051541">
    <property type="entry name" value="PTS_SugarTrans_NitroReg"/>
</dbReference>
<keyword evidence="3" id="KW-1185">Reference proteome</keyword>
<keyword evidence="2" id="KW-0813">Transport</keyword>
<protein>
    <submittedName>
        <fullName evidence="2">PTS sugar transporter subunit IIB</fullName>
    </submittedName>
</protein>
<sequence>MAKNDVTFDMFFKNDLVFHDVDWVDTADFFHKISENLVRGGYVAPTFYGAITERELNYPTGLQTASIGAAIPHADPVHIKEPFIAVIRPTHSIAFAPMGGSPDDEKIQAKIIFVLGVMRNGLQVKVLQRLMGMLSDEAVIHQLLQASNEDEILRIIKNSFTSEQTV</sequence>
<dbReference type="RefSeq" id="WP_023509494.1">
    <property type="nucleotide sequence ID" value="NZ_AWTC01000004.1"/>
</dbReference>
<dbReference type="OrthoDB" id="370976at2"/>
<keyword evidence="2" id="KW-0762">Sugar transport</keyword>
<feature type="domain" description="PTS EIIA type-2" evidence="1">
    <location>
        <begin position="10"/>
        <end position="159"/>
    </location>
</feature>
<dbReference type="Pfam" id="PF00359">
    <property type="entry name" value="PTS_EIIA_2"/>
    <property type="match status" value="1"/>
</dbReference>
<dbReference type="eggNOG" id="COG1762">
    <property type="taxonomic scope" value="Bacteria"/>
</dbReference>
<name>V6J7D3_9BACL</name>
<organism evidence="2 3">
    <name type="scientific">Sporolactobacillus laevolacticus DSM 442</name>
    <dbReference type="NCBI Taxonomy" id="1395513"/>
    <lineage>
        <taxon>Bacteria</taxon>
        <taxon>Bacillati</taxon>
        <taxon>Bacillota</taxon>
        <taxon>Bacilli</taxon>
        <taxon>Bacillales</taxon>
        <taxon>Sporolactobacillaceae</taxon>
        <taxon>Sporolactobacillus</taxon>
    </lineage>
</organism>
<reference evidence="2 3" key="1">
    <citation type="journal article" date="2013" name="Genome Announc.">
        <title>Genome Sequence of Sporolactobacillus laevolacticus DSM442, an Efficient Polymer-Grade D-Lactate Producer from Agricultural Waste Cottonseed as a Nitrogen Source.</title>
        <authorList>
            <person name="Wang H."/>
            <person name="Wang L."/>
            <person name="Ju J."/>
            <person name="Yu B."/>
            <person name="Ma Y."/>
        </authorList>
    </citation>
    <scope>NUCLEOTIDE SEQUENCE [LARGE SCALE GENOMIC DNA]</scope>
    <source>
        <strain evidence="2 3">DSM 442</strain>
    </source>
</reference>
<dbReference type="CDD" id="cd00211">
    <property type="entry name" value="PTS_IIA_fru"/>
    <property type="match status" value="1"/>
</dbReference>
<gene>
    <name evidence="2" type="ORF">P343_06005</name>
</gene>
<dbReference type="PROSITE" id="PS51094">
    <property type="entry name" value="PTS_EIIA_TYPE_2"/>
    <property type="match status" value="1"/>
</dbReference>